<dbReference type="Gene3D" id="1.20.1280.50">
    <property type="match status" value="1"/>
</dbReference>
<sequence length="447" mass="50721">MDRISELPDSLILHILSRLSPKEVKATSVLSKTWLRITDSITLDLCFNDSRIPRADFPSFVHRVLCRGHTNLRSVTLHLNFVYDADQTQHWIKAMEARNVKEVNLFLRHCYVLVPELFVCKTVEVLHVSCSVHIKLPPLIRLPSLKILNLILEDIDFSIGVTVAKLISGCPELEELNLMFGVSPCKGILLIQSSRLKKFELRFCSVGHNPTSIGELRLDTPALEFLDVSFLYAVPQVYLISRMPSLCDIKIAVSLQEEQVLDNSVHARVGFIREVDYIKALSLCSTTLKILNLGPMAALPLFPNLTRLEVGLVEKFEPCMRLLEHMPNLEELVLQMVQWSLKAWKMAQPDGVPPQCLLKSLRTVEFNNFRGSKSEMKMAKYFLRHGGALEIMKISLYKSRGRRSATRGIRFADFGYIMDRNLNVDSIRQNLAMAPSASVARELIIIP</sequence>
<evidence type="ECO:0000313" key="2">
    <source>
        <dbReference type="EnsemblPlants" id="Kaladp0074s0074.1.v1.1"/>
    </source>
</evidence>
<organism evidence="2 3">
    <name type="scientific">Kalanchoe fedtschenkoi</name>
    <name type="common">Lavender scallops</name>
    <name type="synonym">South American air plant</name>
    <dbReference type="NCBI Taxonomy" id="63787"/>
    <lineage>
        <taxon>Eukaryota</taxon>
        <taxon>Viridiplantae</taxon>
        <taxon>Streptophyta</taxon>
        <taxon>Embryophyta</taxon>
        <taxon>Tracheophyta</taxon>
        <taxon>Spermatophyta</taxon>
        <taxon>Magnoliopsida</taxon>
        <taxon>eudicotyledons</taxon>
        <taxon>Gunneridae</taxon>
        <taxon>Pentapetalae</taxon>
        <taxon>Saxifragales</taxon>
        <taxon>Crassulaceae</taxon>
        <taxon>Kalanchoe</taxon>
    </lineage>
</organism>
<name>A0A7N0UNZ0_KALFE</name>
<accession>A0A7N0UNZ0</accession>
<dbReference type="InterPro" id="IPR055411">
    <property type="entry name" value="LRR_FXL15/At3g58940/PEG3-like"/>
</dbReference>
<feature type="domain" description="F-box" evidence="1">
    <location>
        <begin position="1"/>
        <end position="50"/>
    </location>
</feature>
<dbReference type="SUPFAM" id="SSF81383">
    <property type="entry name" value="F-box domain"/>
    <property type="match status" value="1"/>
</dbReference>
<reference evidence="2" key="1">
    <citation type="submission" date="2021-01" db="UniProtKB">
        <authorList>
            <consortium name="EnsemblPlants"/>
        </authorList>
    </citation>
    <scope>IDENTIFICATION</scope>
</reference>
<dbReference type="Pfam" id="PF00646">
    <property type="entry name" value="F-box"/>
    <property type="match status" value="1"/>
</dbReference>
<dbReference type="SUPFAM" id="SSF52058">
    <property type="entry name" value="L domain-like"/>
    <property type="match status" value="1"/>
</dbReference>
<dbReference type="InterPro" id="IPR036047">
    <property type="entry name" value="F-box-like_dom_sf"/>
</dbReference>
<dbReference type="Proteomes" id="UP000594263">
    <property type="component" value="Unplaced"/>
</dbReference>
<dbReference type="SMART" id="SM00256">
    <property type="entry name" value="FBOX"/>
    <property type="match status" value="1"/>
</dbReference>
<dbReference type="InterPro" id="IPR001810">
    <property type="entry name" value="F-box_dom"/>
</dbReference>
<evidence type="ECO:0000313" key="3">
    <source>
        <dbReference type="Proteomes" id="UP000594263"/>
    </source>
</evidence>
<proteinExistence type="predicted"/>
<dbReference type="Gramene" id="Kaladp0074s0074.1.v1.1">
    <property type="protein sequence ID" value="Kaladp0074s0074.1.v1.1"/>
    <property type="gene ID" value="Kaladp0074s0074.v1.1"/>
</dbReference>
<dbReference type="PANTHER" id="PTHR31900:SF34">
    <property type="entry name" value="EMB|CAB62440.1-RELATED"/>
    <property type="match status" value="1"/>
</dbReference>
<dbReference type="PANTHER" id="PTHR31900">
    <property type="entry name" value="F-BOX/RNI SUPERFAMILY PROTEIN-RELATED"/>
    <property type="match status" value="1"/>
</dbReference>
<dbReference type="Pfam" id="PF24758">
    <property type="entry name" value="LRR_At5g56370"/>
    <property type="match status" value="1"/>
</dbReference>
<dbReference type="Pfam" id="PF08387">
    <property type="entry name" value="FBD"/>
    <property type="match status" value="1"/>
</dbReference>
<protein>
    <recommendedName>
        <fullName evidence="1">F-box domain-containing protein</fullName>
    </recommendedName>
</protein>
<dbReference type="SMART" id="SM00579">
    <property type="entry name" value="FBD"/>
    <property type="match status" value="1"/>
</dbReference>
<dbReference type="AlphaFoldDB" id="A0A7N0UNZ0"/>
<dbReference type="OMA" id="REDDWIT"/>
<dbReference type="InterPro" id="IPR050232">
    <property type="entry name" value="FBL13/AtMIF1-like"/>
</dbReference>
<dbReference type="InterPro" id="IPR006566">
    <property type="entry name" value="FBD"/>
</dbReference>
<dbReference type="InterPro" id="IPR032675">
    <property type="entry name" value="LRR_dom_sf"/>
</dbReference>
<keyword evidence="3" id="KW-1185">Reference proteome</keyword>
<dbReference type="Gene3D" id="3.80.10.10">
    <property type="entry name" value="Ribonuclease Inhibitor"/>
    <property type="match status" value="1"/>
</dbReference>
<dbReference type="EnsemblPlants" id="Kaladp0074s0074.1.v1.1">
    <property type="protein sequence ID" value="Kaladp0074s0074.1.v1.1"/>
    <property type="gene ID" value="Kaladp0074s0074.v1.1"/>
</dbReference>
<evidence type="ECO:0000259" key="1">
    <source>
        <dbReference type="PROSITE" id="PS50181"/>
    </source>
</evidence>
<dbReference type="PROSITE" id="PS50181">
    <property type="entry name" value="FBOX"/>
    <property type="match status" value="1"/>
</dbReference>